<evidence type="ECO:0000313" key="3">
    <source>
        <dbReference type="EMBL" id="EFJ34808.1"/>
    </source>
</evidence>
<dbReference type="KEGG" id="smo:SELMODRAFT_81777"/>
<dbReference type="AlphaFoldDB" id="D8QZI6"/>
<dbReference type="STRING" id="88036.D8QZI6"/>
<reference evidence="3 4" key="1">
    <citation type="journal article" date="2011" name="Science">
        <title>The Selaginella genome identifies genetic changes associated with the evolution of vascular plants.</title>
        <authorList>
            <person name="Banks J.A."/>
            <person name="Nishiyama T."/>
            <person name="Hasebe M."/>
            <person name="Bowman J.L."/>
            <person name="Gribskov M."/>
            <person name="dePamphilis C."/>
            <person name="Albert V.A."/>
            <person name="Aono N."/>
            <person name="Aoyama T."/>
            <person name="Ambrose B.A."/>
            <person name="Ashton N.W."/>
            <person name="Axtell M.J."/>
            <person name="Barker E."/>
            <person name="Barker M.S."/>
            <person name="Bennetzen J.L."/>
            <person name="Bonawitz N.D."/>
            <person name="Chapple C."/>
            <person name="Cheng C."/>
            <person name="Correa L.G."/>
            <person name="Dacre M."/>
            <person name="DeBarry J."/>
            <person name="Dreyer I."/>
            <person name="Elias M."/>
            <person name="Engstrom E.M."/>
            <person name="Estelle M."/>
            <person name="Feng L."/>
            <person name="Finet C."/>
            <person name="Floyd S.K."/>
            <person name="Frommer W.B."/>
            <person name="Fujita T."/>
            <person name="Gramzow L."/>
            <person name="Gutensohn M."/>
            <person name="Harholt J."/>
            <person name="Hattori M."/>
            <person name="Heyl A."/>
            <person name="Hirai T."/>
            <person name="Hiwatashi Y."/>
            <person name="Ishikawa M."/>
            <person name="Iwata M."/>
            <person name="Karol K.G."/>
            <person name="Koehler B."/>
            <person name="Kolukisaoglu U."/>
            <person name="Kubo M."/>
            <person name="Kurata T."/>
            <person name="Lalonde S."/>
            <person name="Li K."/>
            <person name="Li Y."/>
            <person name="Litt A."/>
            <person name="Lyons E."/>
            <person name="Manning G."/>
            <person name="Maruyama T."/>
            <person name="Michael T.P."/>
            <person name="Mikami K."/>
            <person name="Miyazaki S."/>
            <person name="Morinaga S."/>
            <person name="Murata T."/>
            <person name="Mueller-Roeber B."/>
            <person name="Nelson D.R."/>
            <person name="Obara M."/>
            <person name="Oguri Y."/>
            <person name="Olmstead R.G."/>
            <person name="Onodera N."/>
            <person name="Petersen B.L."/>
            <person name="Pils B."/>
            <person name="Prigge M."/>
            <person name="Rensing S.A."/>
            <person name="Riano-Pachon D.M."/>
            <person name="Roberts A.W."/>
            <person name="Sato Y."/>
            <person name="Scheller H.V."/>
            <person name="Schulz B."/>
            <person name="Schulz C."/>
            <person name="Shakirov E.V."/>
            <person name="Shibagaki N."/>
            <person name="Shinohara N."/>
            <person name="Shippen D.E."/>
            <person name="Soerensen I."/>
            <person name="Sotooka R."/>
            <person name="Sugimoto N."/>
            <person name="Sugita M."/>
            <person name="Sumikawa N."/>
            <person name="Tanurdzic M."/>
            <person name="Theissen G."/>
            <person name="Ulvskov P."/>
            <person name="Wakazuki S."/>
            <person name="Weng J.K."/>
            <person name="Willats W.W."/>
            <person name="Wipf D."/>
            <person name="Wolf P.G."/>
            <person name="Yang L."/>
            <person name="Zimmer A.D."/>
            <person name="Zhu Q."/>
            <person name="Mitros T."/>
            <person name="Hellsten U."/>
            <person name="Loque D."/>
            <person name="Otillar R."/>
            <person name="Salamov A."/>
            <person name="Schmutz J."/>
            <person name="Shapiro H."/>
            <person name="Lindquist E."/>
            <person name="Lucas S."/>
            <person name="Rokhsar D."/>
            <person name="Grigoriev I.V."/>
        </authorList>
    </citation>
    <scope>NUCLEOTIDE SEQUENCE [LARGE SCALE GENOMIC DNA]</scope>
</reference>
<proteinExistence type="predicted"/>
<name>D8QZI6_SELML</name>
<evidence type="ECO:0000313" key="4">
    <source>
        <dbReference type="Proteomes" id="UP000001514"/>
    </source>
</evidence>
<gene>
    <name evidence="3" type="ORF">SELMODRAFT_81777</name>
</gene>
<dbReference type="HOGENOM" id="CLU_169219_0_0_1"/>
<dbReference type="Proteomes" id="UP000001514">
    <property type="component" value="Unassembled WGS sequence"/>
</dbReference>
<dbReference type="PANTHER" id="PTHR33159:SF87">
    <property type="entry name" value="OS09G0253000 PROTEIN"/>
    <property type="match status" value="1"/>
</dbReference>
<evidence type="ECO:0000259" key="2">
    <source>
        <dbReference type="Pfam" id="PF05627"/>
    </source>
</evidence>
<dbReference type="FunCoup" id="D8QZI6">
    <property type="interactions" value="1035"/>
</dbReference>
<dbReference type="eggNOG" id="ENOG502S4YA">
    <property type="taxonomic scope" value="Eukaryota"/>
</dbReference>
<feature type="non-terminal residue" evidence="3">
    <location>
        <position position="1"/>
    </location>
</feature>
<dbReference type="InParanoid" id="D8QZI6"/>
<dbReference type="InterPro" id="IPR040387">
    <property type="entry name" value="RIN4/NOI4"/>
</dbReference>
<keyword evidence="4" id="KW-1185">Reference proteome</keyword>
<dbReference type="PANTHER" id="PTHR33159">
    <property type="entry name" value="RPM1-INTERACTING PROTEIN 4 (RIN4) FAMILY PROTEIN"/>
    <property type="match status" value="1"/>
</dbReference>
<dbReference type="Gramene" id="EFJ34808">
    <property type="protein sequence ID" value="EFJ34808"/>
    <property type="gene ID" value="SELMODRAFT_81777"/>
</dbReference>
<evidence type="ECO:0000256" key="1">
    <source>
        <dbReference type="SAM" id="MobiDB-lite"/>
    </source>
</evidence>
<dbReference type="Pfam" id="PF05627">
    <property type="entry name" value="AvrRpt-cleavage"/>
    <property type="match status" value="1"/>
</dbReference>
<dbReference type="InterPro" id="IPR008700">
    <property type="entry name" value="TypeIII_avirulence_cleave"/>
</dbReference>
<sequence length="93" mass="10206">GPPLPKFGAWDPKDPSSADGFTIIFNKARDEKRAGSGGRPASPVKNDSELYKNNPDRSSSNVMQSSLFPLPSRIADRVLMQKKWYCCFGAAET</sequence>
<dbReference type="EMBL" id="GL377569">
    <property type="protein sequence ID" value="EFJ34808.1"/>
    <property type="molecule type" value="Genomic_DNA"/>
</dbReference>
<feature type="region of interest" description="Disordered" evidence="1">
    <location>
        <begin position="28"/>
        <end position="64"/>
    </location>
</feature>
<feature type="domain" description="RIN4 pathogenic type III effector avirulence factor Avr cleavage site" evidence="2">
    <location>
        <begin position="1"/>
        <end position="33"/>
    </location>
</feature>
<organism evidence="4">
    <name type="scientific">Selaginella moellendorffii</name>
    <name type="common">Spikemoss</name>
    <dbReference type="NCBI Taxonomy" id="88036"/>
    <lineage>
        <taxon>Eukaryota</taxon>
        <taxon>Viridiplantae</taxon>
        <taxon>Streptophyta</taxon>
        <taxon>Embryophyta</taxon>
        <taxon>Tracheophyta</taxon>
        <taxon>Lycopodiopsida</taxon>
        <taxon>Selaginellales</taxon>
        <taxon>Selaginellaceae</taxon>
        <taxon>Selaginella</taxon>
    </lineage>
</organism>
<protein>
    <recommendedName>
        <fullName evidence="2">RIN4 pathogenic type III effector avirulence factor Avr cleavage site domain-containing protein</fullName>
    </recommendedName>
</protein>
<dbReference type="OMA" id="PRNDYTY"/>
<accession>D8QZI6</accession>